<feature type="transmembrane region" description="Helical" evidence="7">
    <location>
        <begin position="356"/>
        <end position="378"/>
    </location>
</feature>
<feature type="transmembrane region" description="Helical" evidence="7">
    <location>
        <begin position="174"/>
        <end position="191"/>
    </location>
</feature>
<feature type="transmembrane region" description="Helical" evidence="7">
    <location>
        <begin position="203"/>
        <end position="221"/>
    </location>
</feature>
<evidence type="ECO:0000256" key="3">
    <source>
        <dbReference type="ARBA" id="ARBA00022989"/>
    </source>
</evidence>
<dbReference type="STRING" id="4081.A0A3Q7J5W3"/>
<dbReference type="InterPro" id="IPR036259">
    <property type="entry name" value="MFS_trans_sf"/>
</dbReference>
<dbReference type="Gene3D" id="1.20.1250.20">
    <property type="entry name" value="MFS general substrate transporter like domains"/>
    <property type="match status" value="1"/>
</dbReference>
<dbReference type="Gramene" id="Solyc12g017380.2.1">
    <property type="protein sequence ID" value="Solyc12g017380.2.1.1"/>
    <property type="gene ID" value="Solyc12g017380.2"/>
</dbReference>
<dbReference type="OrthoDB" id="5296287at2759"/>
<feature type="transmembrane region" description="Helical" evidence="7">
    <location>
        <begin position="475"/>
        <end position="495"/>
    </location>
</feature>
<feature type="transmembrane region" description="Helical" evidence="7">
    <location>
        <begin position="111"/>
        <end position="133"/>
    </location>
</feature>
<dbReference type="SMR" id="A0A3Q7J5W3"/>
<keyword evidence="3 7" id="KW-1133">Transmembrane helix</keyword>
<sequence>MSSEQNEPLLSDSIDKKCIISLDNTIEECMGDFGWSQFVQAILVSLAWVFDAQQSFISVFTDALPTWHCTNNSSSCQVDKNICDVPKDTWQFDLPTYTSIVSDWSLECSSLVITGLPASSFFIGCLVGGFVLCTLADSSFGRKNMLVLSCLVMSITGCVTAISTNIWMYSVLRFVSGFGRATIGTCSLVLSTELVGRKWRGQVGIISFVCFTLGFISLPWIAYLNKGNSWRVLYLLTCFPVVLYSMVVYIFVHESPRWLYLRGHKEEFVKTLRRIANRGTRGKLSSSFFEGLFVDLEKAMFVSASRGDLDVYSAIRLLVERGWCLRRLMTVVLIGFGVGMVYYGMPLGVGDLGFDIYLSITLNAISELPSSLIAFFLIGKMNRKGSLLGFSLLSGICSVGCALVEGSEGLKWFQMGLEMVSFFGACTAFNVLLIYTLELFPTCVRNCAVSMARQSLVVGGALSPILVALGRNNSLFSYGVFGVCSATFGLFTVWLPETKGRLLCDTMDEEEQLLEQAQVVDLK</sequence>
<dbReference type="SUPFAM" id="SSF103473">
    <property type="entry name" value="MFS general substrate transporter"/>
    <property type="match status" value="1"/>
</dbReference>
<evidence type="ECO:0000256" key="5">
    <source>
        <dbReference type="ARBA" id="ARBA00044504"/>
    </source>
</evidence>
<name>A0A3Q7J5W3_SOLLC</name>
<dbReference type="InterPro" id="IPR020846">
    <property type="entry name" value="MFS_dom"/>
</dbReference>
<feature type="transmembrane region" description="Helical" evidence="7">
    <location>
        <begin position="324"/>
        <end position="344"/>
    </location>
</feature>
<proteinExistence type="inferred from homology"/>
<feature type="transmembrane region" description="Helical" evidence="7">
    <location>
        <begin position="145"/>
        <end position="168"/>
    </location>
</feature>
<feature type="transmembrane region" description="Helical" evidence="7">
    <location>
        <begin position="419"/>
        <end position="440"/>
    </location>
</feature>
<dbReference type="GO" id="GO:0016020">
    <property type="term" value="C:membrane"/>
    <property type="evidence" value="ECO:0007669"/>
    <property type="project" value="UniProtKB-SubCell"/>
</dbReference>
<evidence type="ECO:0000313" key="9">
    <source>
        <dbReference type="EnsemblPlants" id="Solyc12g017380.2.1.1"/>
    </source>
</evidence>
<dbReference type="RefSeq" id="XP_004252143.1">
    <property type="nucleotide sequence ID" value="XM_004252095.4"/>
</dbReference>
<dbReference type="FunCoup" id="A0A3Q7J5W3">
    <property type="interactions" value="34"/>
</dbReference>
<dbReference type="KEGG" id="sly:101250480"/>
<dbReference type="Pfam" id="PF00083">
    <property type="entry name" value="Sugar_tr"/>
    <property type="match status" value="1"/>
</dbReference>
<dbReference type="InParanoid" id="A0A3Q7J5W3"/>
<dbReference type="GeneID" id="101250480"/>
<comment type="subcellular location">
    <subcellularLocation>
        <location evidence="1">Membrane</location>
        <topology evidence="1">Multi-pass membrane protein</topology>
    </subcellularLocation>
</comment>
<evidence type="ECO:0000256" key="6">
    <source>
        <dbReference type="ARBA" id="ARBA00049011"/>
    </source>
</evidence>
<gene>
    <name evidence="9" type="primary">LOC101250480</name>
</gene>
<evidence type="ECO:0000256" key="2">
    <source>
        <dbReference type="ARBA" id="ARBA00022692"/>
    </source>
</evidence>
<dbReference type="PROSITE" id="PS50850">
    <property type="entry name" value="MFS"/>
    <property type="match status" value="1"/>
</dbReference>
<feature type="domain" description="Major facilitator superfamily (MFS) profile" evidence="8">
    <location>
        <begin position="40"/>
        <end position="500"/>
    </location>
</feature>
<dbReference type="EnsemblPlants" id="Solyc12g017380.2.1">
    <property type="protein sequence ID" value="Solyc12g017380.2.1.1"/>
    <property type="gene ID" value="Solyc12g017380.2"/>
</dbReference>
<evidence type="ECO:0000256" key="4">
    <source>
        <dbReference type="ARBA" id="ARBA00023136"/>
    </source>
</evidence>
<feature type="transmembrane region" description="Helical" evidence="7">
    <location>
        <begin position="385"/>
        <end position="407"/>
    </location>
</feature>
<dbReference type="InterPro" id="IPR005828">
    <property type="entry name" value="MFS_sugar_transport-like"/>
</dbReference>
<keyword evidence="2 7" id="KW-0812">Transmembrane</keyword>
<organism evidence="9">
    <name type="scientific">Solanum lycopersicum</name>
    <name type="common">Tomato</name>
    <name type="synonym">Lycopersicon esculentum</name>
    <dbReference type="NCBI Taxonomy" id="4081"/>
    <lineage>
        <taxon>Eukaryota</taxon>
        <taxon>Viridiplantae</taxon>
        <taxon>Streptophyta</taxon>
        <taxon>Embryophyta</taxon>
        <taxon>Tracheophyta</taxon>
        <taxon>Spermatophyta</taxon>
        <taxon>Magnoliopsida</taxon>
        <taxon>eudicotyledons</taxon>
        <taxon>Gunneridae</taxon>
        <taxon>Pentapetalae</taxon>
        <taxon>asterids</taxon>
        <taxon>lamiids</taxon>
        <taxon>Solanales</taxon>
        <taxon>Solanaceae</taxon>
        <taxon>Solanoideae</taxon>
        <taxon>Solaneae</taxon>
        <taxon>Solanum</taxon>
        <taxon>Solanum subgen. Lycopersicon</taxon>
    </lineage>
</organism>
<keyword evidence="4 7" id="KW-0472">Membrane</keyword>
<reference evidence="9" key="1">
    <citation type="journal article" date="2012" name="Nature">
        <title>The tomato genome sequence provides insights into fleshy fruit evolution.</title>
        <authorList>
            <consortium name="Tomato Genome Consortium"/>
        </authorList>
    </citation>
    <scope>NUCLEOTIDE SEQUENCE [LARGE SCALE GENOMIC DNA]</scope>
    <source>
        <strain evidence="9">cv. Heinz 1706</strain>
    </source>
</reference>
<dbReference type="AlphaFoldDB" id="A0A3Q7J5W3"/>
<reference evidence="9" key="2">
    <citation type="submission" date="2019-01" db="UniProtKB">
        <authorList>
            <consortium name="EnsemblPlants"/>
        </authorList>
    </citation>
    <scope>IDENTIFICATION</scope>
    <source>
        <strain evidence="9">cv. Heinz 1706</strain>
    </source>
</reference>
<dbReference type="GO" id="GO:0022857">
    <property type="term" value="F:transmembrane transporter activity"/>
    <property type="evidence" value="ECO:0007669"/>
    <property type="project" value="InterPro"/>
</dbReference>
<keyword evidence="10" id="KW-1185">Reference proteome</keyword>
<evidence type="ECO:0000256" key="7">
    <source>
        <dbReference type="SAM" id="Phobius"/>
    </source>
</evidence>
<evidence type="ECO:0000313" key="10">
    <source>
        <dbReference type="Proteomes" id="UP000004994"/>
    </source>
</evidence>
<feature type="transmembrane region" description="Helical" evidence="7">
    <location>
        <begin position="233"/>
        <end position="252"/>
    </location>
</feature>
<evidence type="ECO:0000259" key="8">
    <source>
        <dbReference type="PROSITE" id="PS50850"/>
    </source>
</evidence>
<comment type="similarity">
    <text evidence="5">Belongs to the major facilitator superfamily. Phosphate:H(+) symporter (TC 2.A.1.9) family.</text>
</comment>
<dbReference type="PANTHER" id="PTHR24064">
    <property type="entry name" value="SOLUTE CARRIER FAMILY 22 MEMBER"/>
    <property type="match status" value="1"/>
</dbReference>
<accession>A0A3Q7J5W3</accession>
<protein>
    <recommendedName>
        <fullName evidence="8">Major facilitator superfamily (MFS) profile domain-containing protein</fullName>
    </recommendedName>
</protein>
<evidence type="ECO:0000256" key="1">
    <source>
        <dbReference type="ARBA" id="ARBA00004141"/>
    </source>
</evidence>
<dbReference type="Proteomes" id="UP000004994">
    <property type="component" value="Chromosome 12"/>
</dbReference>
<comment type="catalytic activity">
    <reaction evidence="6">
        <text>phosphate(in) + H(+)(in) = phosphate(out) + H(+)(out)</text>
        <dbReference type="Rhea" id="RHEA:29939"/>
        <dbReference type="ChEBI" id="CHEBI:15378"/>
        <dbReference type="ChEBI" id="CHEBI:43474"/>
    </reaction>
    <physiologicalReaction direction="right-to-left" evidence="6">
        <dbReference type="Rhea" id="RHEA:29941"/>
    </physiologicalReaction>
</comment>